<dbReference type="NCBIfam" id="NF002270">
    <property type="entry name" value="PRK01202.1"/>
    <property type="match status" value="1"/>
</dbReference>
<evidence type="ECO:0000259" key="5">
    <source>
        <dbReference type="PROSITE" id="PS50968"/>
    </source>
</evidence>
<evidence type="ECO:0000256" key="4">
    <source>
        <dbReference type="RuleBase" id="RU364055"/>
    </source>
</evidence>
<accession>A0ABP9Z523</accession>
<comment type="similarity">
    <text evidence="1 4">Belongs to the GcvH family.</text>
</comment>
<sequence length="157" mass="16822">MALRLLTSRVIARPFVPVVRKSATWAVYRGYATKKYTSDHEWISVDNGVGTFGVTDYAQSALGDVVFVETPAVGDVVAAEEQVGAIESVKAASDIYSPVSGEVVGVNEALSDEPSLINSSPEDEGWLAKIKLSDASELDGLMDEKAYKELVNAAEDH</sequence>
<dbReference type="InterPro" id="IPR003016">
    <property type="entry name" value="2-oxoA_DH_lipoyl-BS"/>
</dbReference>
<dbReference type="NCBIfam" id="TIGR00527">
    <property type="entry name" value="gcvH"/>
    <property type="match status" value="1"/>
</dbReference>
<dbReference type="PROSITE" id="PS00189">
    <property type="entry name" value="LIPOYL"/>
    <property type="match status" value="1"/>
</dbReference>
<dbReference type="CDD" id="cd06848">
    <property type="entry name" value="GCS_H"/>
    <property type="match status" value="1"/>
</dbReference>
<evidence type="ECO:0000313" key="7">
    <source>
        <dbReference type="Proteomes" id="UP001473302"/>
    </source>
</evidence>
<protein>
    <recommendedName>
        <fullName evidence="4">Glycine cleavage system H protein</fullName>
    </recommendedName>
</protein>
<dbReference type="PANTHER" id="PTHR11715">
    <property type="entry name" value="GLYCINE CLEAVAGE SYSTEM H PROTEIN"/>
    <property type="match status" value="1"/>
</dbReference>
<dbReference type="InterPro" id="IPR033753">
    <property type="entry name" value="GCV_H/Fam206"/>
</dbReference>
<keyword evidence="2 4" id="KW-0450">Lipoyl</keyword>
<comment type="function">
    <text evidence="4">The H protein shuttles the methylamine group of glycine from the P protein to the T protein.</text>
</comment>
<comment type="subcellular location">
    <subcellularLocation>
        <location evidence="4">Mitochondrion</location>
    </subcellularLocation>
</comment>
<dbReference type="InterPro" id="IPR000089">
    <property type="entry name" value="Biotin_lipoyl"/>
</dbReference>
<dbReference type="PANTHER" id="PTHR11715:SF3">
    <property type="entry name" value="GLYCINE CLEAVAGE SYSTEM H PROTEIN-RELATED"/>
    <property type="match status" value="1"/>
</dbReference>
<evidence type="ECO:0000256" key="3">
    <source>
        <dbReference type="ARBA" id="ARBA00022946"/>
    </source>
</evidence>
<dbReference type="Proteomes" id="UP001473302">
    <property type="component" value="Unassembled WGS sequence"/>
</dbReference>
<dbReference type="InterPro" id="IPR011053">
    <property type="entry name" value="Single_hybrid_motif"/>
</dbReference>
<evidence type="ECO:0000313" key="6">
    <source>
        <dbReference type="EMBL" id="GAA5814218.1"/>
    </source>
</evidence>
<dbReference type="InterPro" id="IPR002930">
    <property type="entry name" value="GCV_H"/>
</dbReference>
<dbReference type="PROSITE" id="PS50968">
    <property type="entry name" value="BIOTINYL_LIPOYL"/>
    <property type="match status" value="1"/>
</dbReference>
<gene>
    <name evidence="6" type="ORF">MFLAVUS_007711</name>
</gene>
<proteinExistence type="inferred from homology"/>
<comment type="subunit">
    <text evidence="4">The glycine cleavage system is composed of four proteins: P, T, L and H.</text>
</comment>
<keyword evidence="4" id="KW-0496">Mitochondrion</keyword>
<comment type="cofactor">
    <cofactor evidence="4">
        <name>(R)-lipoate</name>
        <dbReference type="ChEBI" id="CHEBI:83088"/>
    </cofactor>
    <text evidence="4">Binds 1 lipoyl cofactor covalently.</text>
</comment>
<dbReference type="SUPFAM" id="SSF51230">
    <property type="entry name" value="Single hybrid motif"/>
    <property type="match status" value="1"/>
</dbReference>
<evidence type="ECO:0000256" key="2">
    <source>
        <dbReference type="ARBA" id="ARBA00022823"/>
    </source>
</evidence>
<keyword evidence="7" id="KW-1185">Reference proteome</keyword>
<keyword evidence="3 4" id="KW-0809">Transit peptide</keyword>
<dbReference type="HAMAP" id="MF_00272">
    <property type="entry name" value="GcvH"/>
    <property type="match status" value="1"/>
</dbReference>
<name>A0ABP9Z523_9FUNG</name>
<evidence type="ECO:0000256" key="1">
    <source>
        <dbReference type="ARBA" id="ARBA00009249"/>
    </source>
</evidence>
<reference evidence="6 7" key="1">
    <citation type="submission" date="2024-04" db="EMBL/GenBank/DDBJ databases">
        <title>genome sequences of Mucor flavus KT1a and Helicostylum pulchrum KT1b strains isolated from the surface of a dry-aged beef.</title>
        <authorList>
            <person name="Toyotome T."/>
            <person name="Hosono M."/>
            <person name="Torimaru M."/>
            <person name="Fukuda K."/>
            <person name="Mikami N."/>
        </authorList>
    </citation>
    <scope>NUCLEOTIDE SEQUENCE [LARGE SCALE GENOMIC DNA]</scope>
    <source>
        <strain evidence="6 7">KT1a</strain>
    </source>
</reference>
<comment type="caution">
    <text evidence="6">The sequence shown here is derived from an EMBL/GenBank/DDBJ whole genome shotgun (WGS) entry which is preliminary data.</text>
</comment>
<dbReference type="InterPro" id="IPR017453">
    <property type="entry name" value="GCV_H_sub"/>
</dbReference>
<dbReference type="Gene3D" id="2.40.50.100">
    <property type="match status" value="1"/>
</dbReference>
<organism evidence="6 7">
    <name type="scientific">Mucor flavus</name>
    <dbReference type="NCBI Taxonomy" id="439312"/>
    <lineage>
        <taxon>Eukaryota</taxon>
        <taxon>Fungi</taxon>
        <taxon>Fungi incertae sedis</taxon>
        <taxon>Mucoromycota</taxon>
        <taxon>Mucoromycotina</taxon>
        <taxon>Mucoromycetes</taxon>
        <taxon>Mucorales</taxon>
        <taxon>Mucorineae</taxon>
        <taxon>Mucoraceae</taxon>
        <taxon>Mucor</taxon>
    </lineage>
</organism>
<dbReference type="EMBL" id="BAABUK010000020">
    <property type="protein sequence ID" value="GAA5814218.1"/>
    <property type="molecule type" value="Genomic_DNA"/>
</dbReference>
<feature type="domain" description="Lipoyl-binding" evidence="5">
    <location>
        <begin position="49"/>
        <end position="131"/>
    </location>
</feature>
<dbReference type="Pfam" id="PF01597">
    <property type="entry name" value="GCV_H"/>
    <property type="match status" value="1"/>
</dbReference>